<dbReference type="EMBL" id="CAMAPF010000919">
    <property type="protein sequence ID" value="CAH9121123.1"/>
    <property type="molecule type" value="Genomic_DNA"/>
</dbReference>
<dbReference type="AlphaFoldDB" id="A0AAV0EBA1"/>
<feature type="non-terminal residue" evidence="2">
    <location>
        <position position="154"/>
    </location>
</feature>
<reference evidence="2" key="1">
    <citation type="submission" date="2022-07" db="EMBL/GenBank/DDBJ databases">
        <authorList>
            <person name="Macas J."/>
            <person name="Novak P."/>
            <person name="Neumann P."/>
        </authorList>
    </citation>
    <scope>NUCLEOTIDE SEQUENCE</scope>
</reference>
<comment type="caution">
    <text evidence="2">The sequence shown here is derived from an EMBL/GenBank/DDBJ whole genome shotgun (WGS) entry which is preliminary data.</text>
</comment>
<name>A0AAV0EBA1_9ASTE</name>
<evidence type="ECO:0000313" key="3">
    <source>
        <dbReference type="Proteomes" id="UP001152523"/>
    </source>
</evidence>
<organism evidence="2 3">
    <name type="scientific">Cuscuta epithymum</name>
    <dbReference type="NCBI Taxonomy" id="186058"/>
    <lineage>
        <taxon>Eukaryota</taxon>
        <taxon>Viridiplantae</taxon>
        <taxon>Streptophyta</taxon>
        <taxon>Embryophyta</taxon>
        <taxon>Tracheophyta</taxon>
        <taxon>Spermatophyta</taxon>
        <taxon>Magnoliopsida</taxon>
        <taxon>eudicotyledons</taxon>
        <taxon>Gunneridae</taxon>
        <taxon>Pentapetalae</taxon>
        <taxon>asterids</taxon>
        <taxon>lamiids</taxon>
        <taxon>Solanales</taxon>
        <taxon>Convolvulaceae</taxon>
        <taxon>Cuscuteae</taxon>
        <taxon>Cuscuta</taxon>
        <taxon>Cuscuta subgen. Cuscuta</taxon>
    </lineage>
</organism>
<protein>
    <submittedName>
        <fullName evidence="2">Uncharacterized protein</fullName>
    </submittedName>
</protein>
<feature type="transmembrane region" description="Helical" evidence="1">
    <location>
        <begin position="91"/>
        <end position="111"/>
    </location>
</feature>
<gene>
    <name evidence="2" type="ORF">CEPIT_LOCUS23457</name>
</gene>
<sequence length="154" mass="17497">MSGEVDAVITDWKIILPGFQDLTESVWCTGKLLWCNKNDEVEAVESEENRFGATTIVVRVRPPPEPPPRVNRRILEFAYLSFMHFNFQVKTFVFCCYFILCCKTLALGLSFESSTVIIIGFKLPNLGLASYTAFLQVVNSQSRPRADNYLCMVL</sequence>
<evidence type="ECO:0000313" key="2">
    <source>
        <dbReference type="EMBL" id="CAH9121123.1"/>
    </source>
</evidence>
<keyword evidence="1" id="KW-0472">Membrane</keyword>
<feature type="transmembrane region" description="Helical" evidence="1">
    <location>
        <begin position="117"/>
        <end position="138"/>
    </location>
</feature>
<accession>A0AAV0EBA1</accession>
<keyword evidence="1" id="KW-1133">Transmembrane helix</keyword>
<proteinExistence type="predicted"/>
<keyword evidence="3" id="KW-1185">Reference proteome</keyword>
<dbReference type="Proteomes" id="UP001152523">
    <property type="component" value="Unassembled WGS sequence"/>
</dbReference>
<evidence type="ECO:0000256" key="1">
    <source>
        <dbReference type="SAM" id="Phobius"/>
    </source>
</evidence>
<keyword evidence="1" id="KW-0812">Transmembrane</keyword>